<organism evidence="1 2">
    <name type="scientific">Triticum urartu</name>
    <name type="common">Red wild einkorn</name>
    <name type="synonym">Crithodium urartu</name>
    <dbReference type="NCBI Taxonomy" id="4572"/>
    <lineage>
        <taxon>Eukaryota</taxon>
        <taxon>Viridiplantae</taxon>
        <taxon>Streptophyta</taxon>
        <taxon>Embryophyta</taxon>
        <taxon>Tracheophyta</taxon>
        <taxon>Spermatophyta</taxon>
        <taxon>Magnoliopsida</taxon>
        <taxon>Liliopsida</taxon>
        <taxon>Poales</taxon>
        <taxon>Poaceae</taxon>
        <taxon>BOP clade</taxon>
        <taxon>Pooideae</taxon>
        <taxon>Triticodae</taxon>
        <taxon>Triticeae</taxon>
        <taxon>Triticinae</taxon>
        <taxon>Triticum</taxon>
    </lineage>
</organism>
<reference evidence="1" key="2">
    <citation type="submission" date="2018-03" db="EMBL/GenBank/DDBJ databases">
        <title>The Triticum urartu genome reveals the dynamic nature of wheat genome evolution.</title>
        <authorList>
            <person name="Ling H."/>
            <person name="Ma B."/>
            <person name="Shi X."/>
            <person name="Liu H."/>
            <person name="Dong L."/>
            <person name="Sun H."/>
            <person name="Cao Y."/>
            <person name="Gao Q."/>
            <person name="Zheng S."/>
            <person name="Li Y."/>
            <person name="Yu Y."/>
            <person name="Du H."/>
            <person name="Qi M."/>
            <person name="Li Y."/>
            <person name="Yu H."/>
            <person name="Cui Y."/>
            <person name="Wang N."/>
            <person name="Chen C."/>
            <person name="Wu H."/>
            <person name="Zhao Y."/>
            <person name="Zhang J."/>
            <person name="Li Y."/>
            <person name="Zhou W."/>
            <person name="Zhang B."/>
            <person name="Hu W."/>
            <person name="Eijk M."/>
            <person name="Tang J."/>
            <person name="Witsenboer H."/>
            <person name="Zhao S."/>
            <person name="Li Z."/>
            <person name="Zhang A."/>
            <person name="Wang D."/>
            <person name="Liang C."/>
        </authorList>
    </citation>
    <scope>NUCLEOTIDE SEQUENCE [LARGE SCALE GENOMIC DNA]</scope>
    <source>
        <strain evidence="1">cv. G1812</strain>
    </source>
</reference>
<reference evidence="1" key="3">
    <citation type="submission" date="2022-06" db="UniProtKB">
        <authorList>
            <consortium name="EnsemblPlants"/>
        </authorList>
    </citation>
    <scope>IDENTIFICATION</scope>
</reference>
<proteinExistence type="predicted"/>
<evidence type="ECO:0000313" key="1">
    <source>
        <dbReference type="EnsemblPlants" id="TuG1812G0500003019.01.T02"/>
    </source>
</evidence>
<dbReference type="Proteomes" id="UP000015106">
    <property type="component" value="Chromosome 5"/>
</dbReference>
<evidence type="ECO:0000313" key="2">
    <source>
        <dbReference type="Proteomes" id="UP000015106"/>
    </source>
</evidence>
<reference evidence="2" key="1">
    <citation type="journal article" date="2013" name="Nature">
        <title>Draft genome of the wheat A-genome progenitor Triticum urartu.</title>
        <authorList>
            <person name="Ling H.Q."/>
            <person name="Zhao S."/>
            <person name="Liu D."/>
            <person name="Wang J."/>
            <person name="Sun H."/>
            <person name="Zhang C."/>
            <person name="Fan H."/>
            <person name="Li D."/>
            <person name="Dong L."/>
            <person name="Tao Y."/>
            <person name="Gao C."/>
            <person name="Wu H."/>
            <person name="Li Y."/>
            <person name="Cui Y."/>
            <person name="Guo X."/>
            <person name="Zheng S."/>
            <person name="Wang B."/>
            <person name="Yu K."/>
            <person name="Liang Q."/>
            <person name="Yang W."/>
            <person name="Lou X."/>
            <person name="Chen J."/>
            <person name="Feng M."/>
            <person name="Jian J."/>
            <person name="Zhang X."/>
            <person name="Luo G."/>
            <person name="Jiang Y."/>
            <person name="Liu J."/>
            <person name="Wang Z."/>
            <person name="Sha Y."/>
            <person name="Zhang B."/>
            <person name="Wu H."/>
            <person name="Tang D."/>
            <person name="Shen Q."/>
            <person name="Xue P."/>
            <person name="Zou S."/>
            <person name="Wang X."/>
            <person name="Liu X."/>
            <person name="Wang F."/>
            <person name="Yang Y."/>
            <person name="An X."/>
            <person name="Dong Z."/>
            <person name="Zhang K."/>
            <person name="Zhang X."/>
            <person name="Luo M.C."/>
            <person name="Dvorak J."/>
            <person name="Tong Y."/>
            <person name="Wang J."/>
            <person name="Yang H."/>
            <person name="Li Z."/>
            <person name="Wang D."/>
            <person name="Zhang A."/>
            <person name="Wang J."/>
        </authorList>
    </citation>
    <scope>NUCLEOTIDE SEQUENCE</scope>
    <source>
        <strain evidence="2">cv. G1812</strain>
    </source>
</reference>
<accession>A0A8R7ULA2</accession>
<protein>
    <submittedName>
        <fullName evidence="1">Uncharacterized protein</fullName>
    </submittedName>
</protein>
<dbReference type="AlphaFoldDB" id="A0A8R7ULA2"/>
<dbReference type="EnsemblPlants" id="TuG1812G0500003019.01.T02">
    <property type="protein sequence ID" value="TuG1812G0500003019.01.T02"/>
    <property type="gene ID" value="TuG1812G0500003019.01"/>
</dbReference>
<dbReference type="Gramene" id="TuG1812G0500003019.01.T02">
    <property type="protein sequence ID" value="TuG1812G0500003019.01.T02"/>
    <property type="gene ID" value="TuG1812G0500003019.01"/>
</dbReference>
<keyword evidence="2" id="KW-1185">Reference proteome</keyword>
<sequence>MFHASRKAGWSYIYLEYLDGQGQRVSSVARYTLPWRRAFCGLLLQSIKS</sequence>
<name>A0A8R7ULA2_TRIUA</name>